<dbReference type="PANTHER" id="PTHR10622:SF12">
    <property type="entry name" value="HET DOMAIN-CONTAINING PROTEIN"/>
    <property type="match status" value="1"/>
</dbReference>
<evidence type="ECO:0000313" key="1">
    <source>
        <dbReference type="EMBL" id="KAK8008404.1"/>
    </source>
</evidence>
<keyword evidence="2" id="KW-1185">Reference proteome</keyword>
<accession>A0ABR1RDR6</accession>
<protein>
    <recommendedName>
        <fullName evidence="3">Heterokaryon incompatibility domain-containing protein</fullName>
    </recommendedName>
</protein>
<name>A0ABR1RDR6_9PEZI</name>
<evidence type="ECO:0000313" key="2">
    <source>
        <dbReference type="Proteomes" id="UP001396898"/>
    </source>
</evidence>
<evidence type="ECO:0008006" key="3">
    <source>
        <dbReference type="Google" id="ProtNLM"/>
    </source>
</evidence>
<organism evidence="1 2">
    <name type="scientific">Apiospora marii</name>
    <dbReference type="NCBI Taxonomy" id="335849"/>
    <lineage>
        <taxon>Eukaryota</taxon>
        <taxon>Fungi</taxon>
        <taxon>Dikarya</taxon>
        <taxon>Ascomycota</taxon>
        <taxon>Pezizomycotina</taxon>
        <taxon>Sordariomycetes</taxon>
        <taxon>Xylariomycetidae</taxon>
        <taxon>Amphisphaeriales</taxon>
        <taxon>Apiosporaceae</taxon>
        <taxon>Apiospora</taxon>
    </lineage>
</organism>
<comment type="caution">
    <text evidence="1">The sequence shown here is derived from an EMBL/GenBank/DDBJ whole genome shotgun (WGS) entry which is preliminary data.</text>
</comment>
<reference evidence="1 2" key="1">
    <citation type="submission" date="2023-01" db="EMBL/GenBank/DDBJ databases">
        <title>Analysis of 21 Apiospora genomes using comparative genomics revels a genus with tremendous synthesis potential of carbohydrate active enzymes and secondary metabolites.</title>
        <authorList>
            <person name="Sorensen T."/>
        </authorList>
    </citation>
    <scope>NUCLEOTIDE SEQUENCE [LARGE SCALE GENOMIC DNA]</scope>
    <source>
        <strain evidence="1 2">CBS 20057</strain>
    </source>
</reference>
<proteinExistence type="predicted"/>
<sequence length="606" mass="68207">MPLRLIDVNTAQFANAAQLREEDSLALQEGRTSKYGILSHRWLHEEDEVKYSDLRQQDHARGKKGYFKITQLQESINSMYRWYEDSTVCYVHLKDTDLDHAPAPSIDIGRDEWFERAWTLQELVAPKNVKFYDKNWRYIGDKHELKQKIHERTGISTSLLENKASLEDYSIAERMSWAAGRKGTVVEDRAYSLFGLFGINLPVLYGERENAFLRLQEEIIRTSDDHSVFAWVGMGDCYGGLLARTPEDFAGCGNVTTVRPRKGRSAYRLTNRGVEISLNLTPWTLDTYLARIHCNDLASLPNPAPVGGNVSGIFLKRLDEDDQYVRVSVDGEEVKNNVRPALGWESSGRDAYSRDVPVYVRHPKATRPELVAMQTFGYRICSTLLRRNSKNEPLFKISGPPGLIWDDATRLVTIPNGSGSQGWIATIDVWRQSKIISQLKLCFDFEFNPVLFLAASGAVGGKSLANKNEAYRDNKETLTRRVNILSSRAGTPSNAAGTCSAKVATAGSNEWQYTPEEVNGSKSLDARTADDALGWSPISWTPEKGRVASQCPHRQGLWALKGDRVEGLDVFLKFDDALVPVTEVKFQKVKTHHGLVWDLQIDNFPG</sequence>
<dbReference type="EMBL" id="JAQQWI010000016">
    <property type="protein sequence ID" value="KAK8008404.1"/>
    <property type="molecule type" value="Genomic_DNA"/>
</dbReference>
<dbReference type="Proteomes" id="UP001396898">
    <property type="component" value="Unassembled WGS sequence"/>
</dbReference>
<gene>
    <name evidence="1" type="ORF">PG991_010955</name>
</gene>
<dbReference type="PANTHER" id="PTHR10622">
    <property type="entry name" value="HET DOMAIN-CONTAINING PROTEIN"/>
    <property type="match status" value="1"/>
</dbReference>